<organism evidence="4 5">
    <name type="scientific">Paramormyrops kingsleyae</name>
    <dbReference type="NCBI Taxonomy" id="1676925"/>
    <lineage>
        <taxon>Eukaryota</taxon>
        <taxon>Metazoa</taxon>
        <taxon>Chordata</taxon>
        <taxon>Craniata</taxon>
        <taxon>Vertebrata</taxon>
        <taxon>Euteleostomi</taxon>
        <taxon>Actinopterygii</taxon>
        <taxon>Neopterygii</taxon>
        <taxon>Teleostei</taxon>
        <taxon>Osteoglossocephala</taxon>
        <taxon>Osteoglossomorpha</taxon>
        <taxon>Osteoglossiformes</taxon>
        <taxon>Mormyridae</taxon>
        <taxon>Paramormyrops</taxon>
    </lineage>
</organism>
<dbReference type="CTD" id="57587"/>
<protein>
    <recommendedName>
        <fullName evidence="2">Cilia- and flagella-associated protein 97</fullName>
    </recommendedName>
</protein>
<dbReference type="Pfam" id="PF13879">
    <property type="entry name" value="Hmw_CFAP97"/>
    <property type="match status" value="1"/>
</dbReference>
<keyword evidence="5" id="KW-1185">Reference proteome</keyword>
<dbReference type="PANTHER" id="PTHR23035">
    <property type="entry name" value="CILIA- AND FLAGELLA-ASSOCIATED PROTEIN 97-RELATED"/>
    <property type="match status" value="1"/>
</dbReference>
<evidence type="ECO:0000313" key="5">
    <source>
        <dbReference type="Proteomes" id="UP000261540"/>
    </source>
</evidence>
<proteinExistence type="inferred from homology"/>
<feature type="region of interest" description="Disordered" evidence="3">
    <location>
        <begin position="287"/>
        <end position="337"/>
    </location>
</feature>
<dbReference type="PANTHER" id="PTHR23035:SF1">
    <property type="entry name" value="CILIA- AND FLAGELLA-ASSOCIATED PROTEIN 97"/>
    <property type="match status" value="1"/>
</dbReference>
<feature type="compositionally biased region" description="Acidic residues" evidence="3">
    <location>
        <begin position="108"/>
        <end position="129"/>
    </location>
</feature>
<feature type="compositionally biased region" description="Basic and acidic residues" evidence="3">
    <location>
        <begin position="287"/>
        <end position="303"/>
    </location>
</feature>
<feature type="compositionally biased region" description="Basic and acidic residues" evidence="3">
    <location>
        <begin position="83"/>
        <end position="93"/>
    </location>
</feature>
<reference evidence="4" key="1">
    <citation type="submission" date="2025-08" db="UniProtKB">
        <authorList>
            <consortium name="Ensembl"/>
        </authorList>
    </citation>
    <scope>IDENTIFICATION</scope>
</reference>
<feature type="compositionally biased region" description="Basic residues" evidence="3">
    <location>
        <begin position="140"/>
        <end position="150"/>
    </location>
</feature>
<feature type="compositionally biased region" description="Low complexity" evidence="3">
    <location>
        <begin position="47"/>
        <end position="59"/>
    </location>
</feature>
<feature type="compositionally biased region" description="Low complexity" evidence="3">
    <location>
        <begin position="380"/>
        <end position="403"/>
    </location>
</feature>
<dbReference type="GO" id="GO:0007283">
    <property type="term" value="P:spermatogenesis"/>
    <property type="evidence" value="ECO:0007669"/>
    <property type="project" value="TreeGrafter"/>
</dbReference>
<reference evidence="4" key="2">
    <citation type="submission" date="2025-09" db="UniProtKB">
        <authorList>
            <consortium name="Ensembl"/>
        </authorList>
    </citation>
    <scope>IDENTIFICATION</scope>
</reference>
<evidence type="ECO:0000256" key="3">
    <source>
        <dbReference type="SAM" id="MobiDB-lite"/>
    </source>
</evidence>
<dbReference type="RefSeq" id="XP_023686496.1">
    <property type="nucleotide sequence ID" value="XM_023830728.2"/>
</dbReference>
<comment type="similarity">
    <text evidence="1">Belongs to the CFAP97 family.</text>
</comment>
<evidence type="ECO:0000256" key="1">
    <source>
        <dbReference type="ARBA" id="ARBA00008315"/>
    </source>
</evidence>
<dbReference type="AlphaFoldDB" id="A0A3B3QQH7"/>
<name>A0A3B3QQH7_9TELE</name>
<feature type="compositionally biased region" description="Low complexity" evidence="3">
    <location>
        <begin position="151"/>
        <end position="177"/>
    </location>
</feature>
<feature type="compositionally biased region" description="Low complexity" evidence="3">
    <location>
        <begin position="310"/>
        <end position="325"/>
    </location>
</feature>
<dbReference type="GeneID" id="111853616"/>
<evidence type="ECO:0000313" key="4">
    <source>
        <dbReference type="Ensembl" id="ENSPKIP00000007840.1"/>
    </source>
</evidence>
<dbReference type="InterPro" id="IPR038791">
    <property type="entry name" value="Cfap97/Hemingway"/>
</dbReference>
<accession>A0A3B3QQH7</accession>
<evidence type="ECO:0000256" key="2">
    <source>
        <dbReference type="ARBA" id="ARBA00021424"/>
    </source>
</evidence>
<dbReference type="Proteomes" id="UP000261540">
    <property type="component" value="Unplaced"/>
</dbReference>
<feature type="compositionally biased region" description="Basic and acidic residues" evidence="3">
    <location>
        <begin position="61"/>
        <end position="71"/>
    </location>
</feature>
<dbReference type="Ensembl" id="ENSPKIT00000031908.1">
    <property type="protein sequence ID" value="ENSPKIP00000007840.1"/>
    <property type="gene ID" value="ENSPKIG00000023583.1"/>
</dbReference>
<feature type="compositionally biased region" description="Low complexity" evidence="3">
    <location>
        <begin position="72"/>
        <end position="82"/>
    </location>
</feature>
<dbReference type="InterPro" id="IPR029488">
    <property type="entry name" value="Hmw/CFAP97"/>
</dbReference>
<sequence length="425" mass="45823">MYNSKDLEGEVDHSFFDSDSEVCAGAYKGSTQGVHHSGPSWGGEEQGGASSQGSQSPSEANEDRLPLKEPIRSSSPQPGRSPSEGRRSEDTRKNGTRVPSDTGSSAEEREDEDEGEDGYELSEEESDEEPAGRSLGGRSVPRRLSRKLRGSRSSSGSASSYSSSGSCSSEPESPFSRKPTSVPKCLAPPSPRCQSRPGACTTGESDDTVTDVTPLSTPDISPVQSFDLSIGGGRQEGAGHLASQHLRVPEGSDPEAFLSLEQPADSSPHVEMPLGRARKNFSFSNEEVRRIDRENQRLLRELSRQTPRPSSSAAVSGRGAASRLSHSALNRQREQRRIERENMAFLKRLEAVKPTSGLRRVEQLADYQRHAGYLGDPTHSAAQSRPPSSRSSAGSSSSRASRFARTRPESSVSSITPKEPRPAWS</sequence>
<dbReference type="GeneTree" id="ENSGT00390000010356"/>
<feature type="compositionally biased region" description="Polar residues" evidence="3">
    <location>
        <begin position="210"/>
        <end position="227"/>
    </location>
</feature>
<feature type="region of interest" description="Disordered" evidence="3">
    <location>
        <begin position="27"/>
        <end position="242"/>
    </location>
</feature>
<feature type="region of interest" description="Disordered" evidence="3">
    <location>
        <begin position="369"/>
        <end position="425"/>
    </location>
</feature>